<dbReference type="EMBL" id="PDLN01000012">
    <property type="protein sequence ID" value="RDW70114.1"/>
    <property type="molecule type" value="Genomic_DNA"/>
</dbReference>
<evidence type="ECO:0000313" key="6">
    <source>
        <dbReference type="Proteomes" id="UP000256328"/>
    </source>
</evidence>
<feature type="repeat" description="WD" evidence="3">
    <location>
        <begin position="869"/>
        <end position="910"/>
    </location>
</feature>
<dbReference type="SUPFAM" id="SSF50978">
    <property type="entry name" value="WD40 repeat-like"/>
    <property type="match status" value="1"/>
</dbReference>
<dbReference type="Proteomes" id="UP000256328">
    <property type="component" value="Unassembled WGS sequence"/>
</dbReference>
<evidence type="ECO:0000256" key="3">
    <source>
        <dbReference type="PROSITE-ProRule" id="PRU00221"/>
    </source>
</evidence>
<keyword evidence="2" id="KW-0677">Repeat</keyword>
<name>A0A3D8R8E7_9HELO</name>
<protein>
    <recommendedName>
        <fullName evidence="4">Nephrocystin 3-like N-terminal domain-containing protein</fullName>
    </recommendedName>
</protein>
<dbReference type="InterPro" id="IPR015943">
    <property type="entry name" value="WD40/YVTN_repeat-like_dom_sf"/>
</dbReference>
<comment type="caution">
    <text evidence="5">The sequence shown here is derived from an EMBL/GenBank/DDBJ whole genome shotgun (WGS) entry which is preliminary data.</text>
</comment>
<dbReference type="PANTHER" id="PTHR10622">
    <property type="entry name" value="HET DOMAIN-CONTAINING PROTEIN"/>
    <property type="match status" value="1"/>
</dbReference>
<sequence length="997" mass="112012">MHLLERNSAGKFSLTAFVCDNITPYAILSHTWGSDTDEPTFQDLMLGTGSSKAGYSKIRFSLSFRRLSTRCFTGTRNAAKCYVYLSDVSNRKRKASNQCSEHTWGAAFRSSKWFTRGWTLQELLAPGPDSILFFSYERDLIGDKRILEQEISEITRIPITALRGTPLSQFEVNDRSLWAKDRQTKRKEDEVYSLFGIFDIQLPLHYGEGRDKAFTRLREEIDEPLKVVLDKLRSVDNAMFDSHDEEHNARCYPSKRVGLLQQVKTWASDGGSECIFWLNGMAGTGKSTISRTVAQNFADKGELGASFFFKRGEGDRGHARFFITTIATQLARKVPSLTLHVKNAIEADPAISQKAIRQQFETLLLQPLSKMRNSFQESLRIVIIIDALDECDCEEEISIIISLLPQVKHISSVQLKVFLTSRPELPVRLGFEDISGKYKGLVLQEIPKPIIRDDILVFLEHELAIIRDDYYKSVKTIRRQLPFDWPGRANVQILVEMAIPLFILATTICRFINDRRCGQPNDQLTKVLKYQTKSQASKLDATYLPVLIQLIVGVTQSEKRSIVEEFQQVVGSIVILASPLPATSLDRLLSVSEGTVDSRTDLLHSVLSIPSDPDHPIRLLHLSFRDFLLDSEKCEINPFWVEEKQAHQRIFDCCIQLMSSFLKKDICGLEAPGVHVEDVTSSQVDRCLPSEVRYAYLYWIQHLQSSGAQLHDNQQVHHFLKVHLLHWLEALGWIGKISEGILAIISLEEQISVDKSPILYTMIRDIKRFALHSREVIEQAPLQLYCSALVFAPKKSVIRRQFEGYIPTWIEPKPKVQASWDATLQIIAGHSRAAISVAFSPDGKQVVSGSHDNTVRLWDATTGAQLQTLAGHSSGVIFVAFSPDGKQVVSGSHDNTVRLWNTTTGAELQTLVGHSDVIRSVAFSPDGKQVVSGSNDNTIRLWDATTGAQLQKYAGHSSGVMSVAFSPDDKQLPTLLVSNDWIVKGGGKFSGYLLMTD</sequence>
<dbReference type="Pfam" id="PF24883">
    <property type="entry name" value="NPHP3_N"/>
    <property type="match status" value="1"/>
</dbReference>
<accession>A0A3D8R8E7</accession>
<dbReference type="PROSITE" id="PS00678">
    <property type="entry name" value="WD_REPEATS_1"/>
    <property type="match status" value="3"/>
</dbReference>
<feature type="repeat" description="WD" evidence="3">
    <location>
        <begin position="827"/>
        <end position="868"/>
    </location>
</feature>
<dbReference type="PANTHER" id="PTHR10622:SF11">
    <property type="entry name" value="HET-DOMAIN-CONTAINING PROTEIN"/>
    <property type="match status" value="1"/>
</dbReference>
<gene>
    <name evidence="5" type="ORF">BP5796_08511</name>
</gene>
<dbReference type="InterPro" id="IPR019775">
    <property type="entry name" value="WD40_repeat_CS"/>
</dbReference>
<dbReference type="Gene3D" id="3.40.50.300">
    <property type="entry name" value="P-loop containing nucleotide triphosphate hydrolases"/>
    <property type="match status" value="1"/>
</dbReference>
<dbReference type="InterPro" id="IPR020472">
    <property type="entry name" value="WD40_PAC1"/>
</dbReference>
<dbReference type="PRINTS" id="PR00320">
    <property type="entry name" value="GPROTEINBRPT"/>
</dbReference>
<dbReference type="SUPFAM" id="SSF52540">
    <property type="entry name" value="P-loop containing nucleoside triphosphate hydrolases"/>
    <property type="match status" value="1"/>
</dbReference>
<evidence type="ECO:0000259" key="4">
    <source>
        <dbReference type="Pfam" id="PF24883"/>
    </source>
</evidence>
<dbReference type="InterPro" id="IPR027417">
    <property type="entry name" value="P-loop_NTPase"/>
</dbReference>
<dbReference type="AlphaFoldDB" id="A0A3D8R8E7"/>
<dbReference type="SMART" id="SM00320">
    <property type="entry name" value="WD40"/>
    <property type="match status" value="4"/>
</dbReference>
<reference evidence="5 6" key="1">
    <citation type="journal article" date="2018" name="IMA Fungus">
        <title>IMA Genome-F 9: Draft genome sequence of Annulohypoxylon stygium, Aspergillus mulundensis, Berkeleyomyces basicola (syn. Thielaviopsis basicola), Ceratocystis smalleyi, two Cercospora beticola strains, Coleophoma cylindrospora, Fusarium fracticaudum, Phialophora cf. hyalina, and Morchella septimelata.</title>
        <authorList>
            <person name="Wingfield B.D."/>
            <person name="Bills G.F."/>
            <person name="Dong Y."/>
            <person name="Huang W."/>
            <person name="Nel W.J."/>
            <person name="Swalarsk-Parry B.S."/>
            <person name="Vaghefi N."/>
            <person name="Wilken P.M."/>
            <person name="An Z."/>
            <person name="de Beer Z.W."/>
            <person name="De Vos L."/>
            <person name="Chen L."/>
            <person name="Duong T.A."/>
            <person name="Gao Y."/>
            <person name="Hammerbacher A."/>
            <person name="Kikkert J.R."/>
            <person name="Li Y."/>
            <person name="Li H."/>
            <person name="Li K."/>
            <person name="Li Q."/>
            <person name="Liu X."/>
            <person name="Ma X."/>
            <person name="Naidoo K."/>
            <person name="Pethybridge S.J."/>
            <person name="Sun J."/>
            <person name="Steenkamp E.T."/>
            <person name="van der Nest M.A."/>
            <person name="van Wyk S."/>
            <person name="Wingfield M.J."/>
            <person name="Xiong C."/>
            <person name="Yue Q."/>
            <person name="Zhang X."/>
        </authorList>
    </citation>
    <scope>NUCLEOTIDE SEQUENCE [LARGE SCALE GENOMIC DNA]</scope>
    <source>
        <strain evidence="5 6">BP5796</strain>
    </source>
</reference>
<dbReference type="Pfam" id="PF00400">
    <property type="entry name" value="WD40"/>
    <property type="match status" value="4"/>
</dbReference>
<feature type="domain" description="Nephrocystin 3-like N-terminal" evidence="4">
    <location>
        <begin position="261"/>
        <end position="422"/>
    </location>
</feature>
<evidence type="ECO:0000256" key="1">
    <source>
        <dbReference type="ARBA" id="ARBA00022574"/>
    </source>
</evidence>
<organism evidence="5 6">
    <name type="scientific">Coleophoma crateriformis</name>
    <dbReference type="NCBI Taxonomy" id="565419"/>
    <lineage>
        <taxon>Eukaryota</taxon>
        <taxon>Fungi</taxon>
        <taxon>Dikarya</taxon>
        <taxon>Ascomycota</taxon>
        <taxon>Pezizomycotina</taxon>
        <taxon>Leotiomycetes</taxon>
        <taxon>Helotiales</taxon>
        <taxon>Dermateaceae</taxon>
        <taxon>Coleophoma</taxon>
    </lineage>
</organism>
<proteinExistence type="predicted"/>
<evidence type="ECO:0000313" key="5">
    <source>
        <dbReference type="EMBL" id="RDW70114.1"/>
    </source>
</evidence>
<dbReference type="Gene3D" id="2.130.10.10">
    <property type="entry name" value="YVTN repeat-like/Quinoprotein amine dehydrogenase"/>
    <property type="match status" value="2"/>
</dbReference>
<dbReference type="CDD" id="cd00200">
    <property type="entry name" value="WD40"/>
    <property type="match status" value="1"/>
</dbReference>
<dbReference type="PROSITE" id="PS50294">
    <property type="entry name" value="WD_REPEATS_REGION"/>
    <property type="match status" value="3"/>
</dbReference>
<dbReference type="PROSITE" id="PS50082">
    <property type="entry name" value="WD_REPEATS_2"/>
    <property type="match status" value="3"/>
</dbReference>
<dbReference type="OrthoDB" id="674604at2759"/>
<evidence type="ECO:0000256" key="2">
    <source>
        <dbReference type="ARBA" id="ARBA00022737"/>
    </source>
</evidence>
<dbReference type="InterPro" id="IPR056884">
    <property type="entry name" value="NPHP3-like_N"/>
</dbReference>
<keyword evidence="6" id="KW-1185">Reference proteome</keyword>
<keyword evidence="1 3" id="KW-0853">WD repeat</keyword>
<dbReference type="InterPro" id="IPR001680">
    <property type="entry name" value="WD40_rpt"/>
</dbReference>
<dbReference type="InterPro" id="IPR036322">
    <property type="entry name" value="WD40_repeat_dom_sf"/>
</dbReference>
<feature type="repeat" description="WD" evidence="3">
    <location>
        <begin position="911"/>
        <end position="952"/>
    </location>
</feature>